<comment type="caution">
    <text evidence="3">The sequence shown here is derived from an EMBL/GenBank/DDBJ whole genome shotgun (WGS) entry which is preliminary data.</text>
</comment>
<feature type="transmembrane region" description="Helical" evidence="2">
    <location>
        <begin position="100"/>
        <end position="120"/>
    </location>
</feature>
<proteinExistence type="predicted"/>
<evidence type="ECO:0000313" key="3">
    <source>
        <dbReference type="EMBL" id="KAF5322080.1"/>
    </source>
</evidence>
<gene>
    <name evidence="3" type="ORF">D9619_002100</name>
</gene>
<accession>A0A8H5BF31</accession>
<sequence length="363" mass="40572">MAYWTSGLRVDIACGTGFVVETGFFCIYTCLFIAALPTLTSARRLKDARSAKSAWVFLIFSILMYIVATLHLIFSGVRFYNSTYLDPAGTMAYLLNFDKWEFLGMNVLVCIQTWLGDVLVIYRCYFVWDNNLWLISVPSCLLLGTIGLNLLVLYMFRHPASLAPEQAIGILNSIYPLAFVQNFMTTALIILKISLQHRASKKAGVVNVGSKLSLIRILRIVIESAAIYTIQILVLNILYFRRDNFQFVIQPAIIPSIGITFVLLALRIEASRHENAATEDDLGIRSSVMPQWLREFDHEIGSQDSRSAYALPVVDGTAVAEQKSAVQERTVGEYQWDSEFSPNSTGSLSSSKNGSACTPELRE</sequence>
<feature type="transmembrane region" description="Helical" evidence="2">
    <location>
        <begin position="22"/>
        <end position="42"/>
    </location>
</feature>
<keyword evidence="2" id="KW-0812">Transmembrane</keyword>
<feature type="compositionally biased region" description="Low complexity" evidence="1">
    <location>
        <begin position="341"/>
        <end position="355"/>
    </location>
</feature>
<evidence type="ECO:0000256" key="2">
    <source>
        <dbReference type="SAM" id="Phobius"/>
    </source>
</evidence>
<feature type="transmembrane region" description="Helical" evidence="2">
    <location>
        <begin position="132"/>
        <end position="154"/>
    </location>
</feature>
<feature type="transmembrane region" description="Helical" evidence="2">
    <location>
        <begin position="54"/>
        <end position="80"/>
    </location>
</feature>
<reference evidence="3 4" key="1">
    <citation type="journal article" date="2020" name="ISME J.">
        <title>Uncovering the hidden diversity of litter-decomposition mechanisms in mushroom-forming fungi.</title>
        <authorList>
            <person name="Floudas D."/>
            <person name="Bentzer J."/>
            <person name="Ahren D."/>
            <person name="Johansson T."/>
            <person name="Persson P."/>
            <person name="Tunlid A."/>
        </authorList>
    </citation>
    <scope>NUCLEOTIDE SEQUENCE [LARGE SCALE GENOMIC DNA]</scope>
    <source>
        <strain evidence="3 4">CBS 101986</strain>
    </source>
</reference>
<evidence type="ECO:0000256" key="1">
    <source>
        <dbReference type="SAM" id="MobiDB-lite"/>
    </source>
</evidence>
<name>A0A8H5BF31_9AGAR</name>
<dbReference type="EMBL" id="JAACJJ010000028">
    <property type="protein sequence ID" value="KAF5322080.1"/>
    <property type="molecule type" value="Genomic_DNA"/>
</dbReference>
<organism evidence="3 4">
    <name type="scientific">Psilocybe cf. subviscida</name>
    <dbReference type="NCBI Taxonomy" id="2480587"/>
    <lineage>
        <taxon>Eukaryota</taxon>
        <taxon>Fungi</taxon>
        <taxon>Dikarya</taxon>
        <taxon>Basidiomycota</taxon>
        <taxon>Agaricomycotina</taxon>
        <taxon>Agaricomycetes</taxon>
        <taxon>Agaricomycetidae</taxon>
        <taxon>Agaricales</taxon>
        <taxon>Agaricineae</taxon>
        <taxon>Strophariaceae</taxon>
        <taxon>Psilocybe</taxon>
    </lineage>
</organism>
<keyword evidence="2" id="KW-1133">Transmembrane helix</keyword>
<dbReference type="OrthoDB" id="3346544at2759"/>
<feature type="region of interest" description="Disordered" evidence="1">
    <location>
        <begin position="334"/>
        <end position="363"/>
    </location>
</feature>
<protein>
    <submittedName>
        <fullName evidence="3">Uncharacterized protein</fullName>
    </submittedName>
</protein>
<dbReference type="Proteomes" id="UP000567179">
    <property type="component" value="Unassembled WGS sequence"/>
</dbReference>
<keyword evidence="4" id="KW-1185">Reference proteome</keyword>
<feature type="transmembrane region" description="Helical" evidence="2">
    <location>
        <begin position="245"/>
        <end position="266"/>
    </location>
</feature>
<feature type="transmembrane region" description="Helical" evidence="2">
    <location>
        <begin position="216"/>
        <end position="239"/>
    </location>
</feature>
<feature type="transmembrane region" description="Helical" evidence="2">
    <location>
        <begin position="174"/>
        <end position="195"/>
    </location>
</feature>
<dbReference type="AlphaFoldDB" id="A0A8H5BF31"/>
<keyword evidence="2" id="KW-0472">Membrane</keyword>
<evidence type="ECO:0000313" key="4">
    <source>
        <dbReference type="Proteomes" id="UP000567179"/>
    </source>
</evidence>